<evidence type="ECO:0000256" key="4">
    <source>
        <dbReference type="ARBA" id="ARBA00016436"/>
    </source>
</evidence>
<dbReference type="UniPathway" id="UPA00359">
    <property type="reaction ID" value="UER00482"/>
</dbReference>
<dbReference type="NCBIfam" id="TIGR00682">
    <property type="entry name" value="lpxK"/>
    <property type="match status" value="1"/>
</dbReference>
<evidence type="ECO:0000256" key="11">
    <source>
        <dbReference type="ARBA" id="ARBA00023098"/>
    </source>
</evidence>
<evidence type="ECO:0000313" key="14">
    <source>
        <dbReference type="EMBL" id="PSC04632.1"/>
    </source>
</evidence>
<dbReference type="EC" id="2.7.1.130" evidence="3 13"/>
<keyword evidence="9 13" id="KW-0418">Kinase</keyword>
<dbReference type="GO" id="GO:0005886">
    <property type="term" value="C:plasma membrane"/>
    <property type="evidence" value="ECO:0007669"/>
    <property type="project" value="TreeGrafter"/>
</dbReference>
<dbReference type="Proteomes" id="UP000239772">
    <property type="component" value="Unassembled WGS sequence"/>
</dbReference>
<dbReference type="PANTHER" id="PTHR42724:SF1">
    <property type="entry name" value="TETRAACYLDISACCHARIDE 4'-KINASE, MITOCHONDRIAL-RELATED"/>
    <property type="match status" value="1"/>
</dbReference>
<dbReference type="SUPFAM" id="SSF52540">
    <property type="entry name" value="P-loop containing nucleoside triphosphate hydrolases"/>
    <property type="match status" value="1"/>
</dbReference>
<keyword evidence="6 13" id="KW-0441">Lipid A biosynthesis</keyword>
<evidence type="ECO:0000256" key="9">
    <source>
        <dbReference type="ARBA" id="ARBA00022777"/>
    </source>
</evidence>
<comment type="pathway">
    <text evidence="2 13">Glycolipid biosynthesis; lipid IV(A) biosynthesis; lipid IV(A) from (3R)-3-hydroxytetradecanoyl-[acyl-carrier-protein] and UDP-N-acetyl-alpha-D-glucosamine: step 6/6.</text>
</comment>
<name>A0A2T1HSL0_9HYPH</name>
<dbReference type="OrthoDB" id="9766423at2"/>
<proteinExistence type="inferred from homology"/>
<dbReference type="GO" id="GO:0009029">
    <property type="term" value="F:lipid-A 4'-kinase activity"/>
    <property type="evidence" value="ECO:0007669"/>
    <property type="project" value="UniProtKB-UniRule"/>
</dbReference>
<protein>
    <recommendedName>
        <fullName evidence="4 13">Tetraacyldisaccharide 4'-kinase</fullName>
        <ecNumber evidence="3 13">2.7.1.130</ecNumber>
    </recommendedName>
    <alternativeName>
        <fullName evidence="12 13">Lipid A 4'-kinase</fullName>
    </alternativeName>
</protein>
<dbReference type="EMBL" id="PVZS01000012">
    <property type="protein sequence ID" value="PSC04632.1"/>
    <property type="molecule type" value="Genomic_DNA"/>
</dbReference>
<organism evidence="14 15">
    <name type="scientific">Alsobacter soli</name>
    <dbReference type="NCBI Taxonomy" id="2109933"/>
    <lineage>
        <taxon>Bacteria</taxon>
        <taxon>Pseudomonadati</taxon>
        <taxon>Pseudomonadota</taxon>
        <taxon>Alphaproteobacteria</taxon>
        <taxon>Hyphomicrobiales</taxon>
        <taxon>Alsobacteraceae</taxon>
        <taxon>Alsobacter</taxon>
    </lineage>
</organism>
<accession>A0A2T1HSL0</accession>
<dbReference type="InterPro" id="IPR027417">
    <property type="entry name" value="P-loop_NTPase"/>
</dbReference>
<comment type="caution">
    <text evidence="14">The sequence shown here is derived from an EMBL/GenBank/DDBJ whole genome shotgun (WGS) entry which is preliminary data.</text>
</comment>
<evidence type="ECO:0000256" key="12">
    <source>
        <dbReference type="ARBA" id="ARBA00029757"/>
    </source>
</evidence>
<keyword evidence="15" id="KW-1185">Reference proteome</keyword>
<dbReference type="GO" id="GO:0005524">
    <property type="term" value="F:ATP binding"/>
    <property type="evidence" value="ECO:0007669"/>
    <property type="project" value="UniProtKB-UniRule"/>
</dbReference>
<keyword evidence="10 13" id="KW-0067">ATP-binding</keyword>
<dbReference type="HAMAP" id="MF_00409">
    <property type="entry name" value="LpxK"/>
    <property type="match status" value="1"/>
</dbReference>
<dbReference type="GO" id="GO:0009245">
    <property type="term" value="P:lipid A biosynthetic process"/>
    <property type="evidence" value="ECO:0007669"/>
    <property type="project" value="UniProtKB-UniRule"/>
</dbReference>
<evidence type="ECO:0000256" key="1">
    <source>
        <dbReference type="ARBA" id="ARBA00002274"/>
    </source>
</evidence>
<keyword evidence="8 13" id="KW-0547">Nucleotide-binding</keyword>
<evidence type="ECO:0000256" key="2">
    <source>
        <dbReference type="ARBA" id="ARBA00004870"/>
    </source>
</evidence>
<dbReference type="AlphaFoldDB" id="A0A2T1HSL0"/>
<comment type="similarity">
    <text evidence="13">Belongs to the LpxK family.</text>
</comment>
<comment type="function">
    <text evidence="1 13">Transfers the gamma-phosphate of ATP to the 4'-position of a tetraacyldisaccharide 1-phosphate intermediate (termed DS-1-P) to form tetraacyldisaccharide 1,4'-bis-phosphate (lipid IVA).</text>
</comment>
<keyword evidence="5 13" id="KW-0444">Lipid biosynthesis</keyword>
<dbReference type="GO" id="GO:0009244">
    <property type="term" value="P:lipopolysaccharide core region biosynthetic process"/>
    <property type="evidence" value="ECO:0007669"/>
    <property type="project" value="TreeGrafter"/>
</dbReference>
<evidence type="ECO:0000256" key="8">
    <source>
        <dbReference type="ARBA" id="ARBA00022741"/>
    </source>
</evidence>
<feature type="binding site" evidence="13">
    <location>
        <begin position="50"/>
        <end position="57"/>
    </location>
    <ligand>
        <name>ATP</name>
        <dbReference type="ChEBI" id="CHEBI:30616"/>
    </ligand>
</feature>
<sequence>MRAPAFWRTRGLPARLLAPLGAIYGAVTARRMRREGVRAEAPVVCIGNFTAGGAGKTPTALALADALAAQGRRPAFLSRGYGGAIREPTRVDLNRHRADMTGDEPLLLARRAPTVVSPDRVEGARLAAALGDVVVMDDGLQNSSLAKDLRLAVVDGGFGVGNGLCLPAGPLRAPLETQLDAVDAVVVVGPGAPGAEVGRLAASRGLPVLQADIAPDSRTVAALRRGKVLAFAGIGRPEKMFETLRAAGVLVAEEMAFPDHHPFTRAEVASLLARARRKGLRPVTTTKDWVRVSGLLAPGEEHDIVALPVTLEFRDPAALGRLLAERLRRPALRPSA</sequence>
<evidence type="ECO:0000256" key="3">
    <source>
        <dbReference type="ARBA" id="ARBA00012071"/>
    </source>
</evidence>
<evidence type="ECO:0000256" key="10">
    <source>
        <dbReference type="ARBA" id="ARBA00022840"/>
    </source>
</evidence>
<evidence type="ECO:0000313" key="15">
    <source>
        <dbReference type="Proteomes" id="UP000239772"/>
    </source>
</evidence>
<gene>
    <name evidence="13" type="primary">lpxK</name>
    <name evidence="14" type="ORF">SLNSH_12740</name>
</gene>
<keyword evidence="7 13" id="KW-0808">Transferase</keyword>
<reference evidence="15" key="1">
    <citation type="submission" date="2018-03" db="EMBL/GenBank/DDBJ databases">
        <authorList>
            <person name="Sun L."/>
            <person name="Liu H."/>
            <person name="Chen W."/>
            <person name="Huang K."/>
            <person name="Liu W."/>
            <person name="Gao X."/>
        </authorList>
    </citation>
    <scope>NUCLEOTIDE SEQUENCE [LARGE SCALE GENOMIC DNA]</scope>
    <source>
        <strain evidence="15">SH9</strain>
    </source>
</reference>
<comment type="catalytic activity">
    <reaction evidence="13">
        <text>a lipid A disaccharide + ATP = a lipid IVA + ADP + H(+)</text>
        <dbReference type="Rhea" id="RHEA:67840"/>
        <dbReference type="ChEBI" id="CHEBI:15378"/>
        <dbReference type="ChEBI" id="CHEBI:30616"/>
        <dbReference type="ChEBI" id="CHEBI:176343"/>
        <dbReference type="ChEBI" id="CHEBI:176425"/>
        <dbReference type="ChEBI" id="CHEBI:456216"/>
        <dbReference type="EC" id="2.7.1.130"/>
    </reaction>
</comment>
<evidence type="ECO:0000256" key="6">
    <source>
        <dbReference type="ARBA" id="ARBA00022556"/>
    </source>
</evidence>
<dbReference type="PANTHER" id="PTHR42724">
    <property type="entry name" value="TETRAACYLDISACCHARIDE 4'-KINASE"/>
    <property type="match status" value="1"/>
</dbReference>
<evidence type="ECO:0000256" key="13">
    <source>
        <dbReference type="HAMAP-Rule" id="MF_00409"/>
    </source>
</evidence>
<dbReference type="Pfam" id="PF02606">
    <property type="entry name" value="LpxK"/>
    <property type="match status" value="1"/>
</dbReference>
<keyword evidence="11 13" id="KW-0443">Lipid metabolism</keyword>
<dbReference type="RefSeq" id="WP_106337377.1">
    <property type="nucleotide sequence ID" value="NZ_PVZS01000012.1"/>
</dbReference>
<dbReference type="InterPro" id="IPR003758">
    <property type="entry name" value="LpxK"/>
</dbReference>
<evidence type="ECO:0000256" key="5">
    <source>
        <dbReference type="ARBA" id="ARBA00022516"/>
    </source>
</evidence>
<evidence type="ECO:0000256" key="7">
    <source>
        <dbReference type="ARBA" id="ARBA00022679"/>
    </source>
</evidence>